<dbReference type="AlphaFoldDB" id="A0A498C5H1"/>
<dbReference type="Proteomes" id="UP000275461">
    <property type="component" value="Unassembled WGS sequence"/>
</dbReference>
<protein>
    <recommendedName>
        <fullName evidence="4">DUF3311 domain-containing protein</fullName>
    </recommendedName>
</protein>
<dbReference type="EMBL" id="RCDA01000001">
    <property type="protein sequence ID" value="RLK51055.1"/>
    <property type="molecule type" value="Genomic_DNA"/>
</dbReference>
<keyword evidence="3" id="KW-1185">Reference proteome</keyword>
<reference evidence="2 3" key="1">
    <citation type="submission" date="2018-10" db="EMBL/GenBank/DDBJ databases">
        <title>Genomic Encyclopedia of Type Strains, Phase IV (KMG-IV): sequencing the most valuable type-strain genomes for metagenomic binning, comparative biology and taxonomic classification.</title>
        <authorList>
            <person name="Goeker M."/>
        </authorList>
    </citation>
    <scope>NUCLEOTIDE SEQUENCE [LARGE SCALE GENOMIC DNA]</scope>
    <source>
        <strain evidence="2 3">DSM 12769</strain>
    </source>
</reference>
<evidence type="ECO:0000313" key="3">
    <source>
        <dbReference type="Proteomes" id="UP000275461"/>
    </source>
</evidence>
<feature type="transmembrane region" description="Helical" evidence="1">
    <location>
        <begin position="37"/>
        <end position="57"/>
    </location>
</feature>
<keyword evidence="1" id="KW-1133">Transmembrane helix</keyword>
<dbReference type="RefSeq" id="WP_121441496.1">
    <property type="nucleotide sequence ID" value="NZ_RCDA01000001.1"/>
</dbReference>
<gene>
    <name evidence="2" type="ORF">DFR31_0969</name>
</gene>
<keyword evidence="1" id="KW-0472">Membrane</keyword>
<name>A0A498C5H1_9GAMM</name>
<organism evidence="2 3">
    <name type="scientific">Alkalispirillum mobile</name>
    <dbReference type="NCBI Taxonomy" id="85925"/>
    <lineage>
        <taxon>Bacteria</taxon>
        <taxon>Pseudomonadati</taxon>
        <taxon>Pseudomonadota</taxon>
        <taxon>Gammaproteobacteria</taxon>
        <taxon>Chromatiales</taxon>
        <taxon>Ectothiorhodospiraceae</taxon>
        <taxon>Alkalispirillum</taxon>
    </lineage>
</organism>
<keyword evidence="1" id="KW-0812">Transmembrane</keyword>
<evidence type="ECO:0000313" key="2">
    <source>
        <dbReference type="EMBL" id="RLK51055.1"/>
    </source>
</evidence>
<proteinExistence type="predicted"/>
<comment type="caution">
    <text evidence="2">The sequence shown here is derived from an EMBL/GenBank/DDBJ whole genome shotgun (WGS) entry which is preliminary data.</text>
</comment>
<accession>A0A498C5H1</accession>
<sequence length="78" mass="8834">MQRTERIVALALLAALLFNYPLLSLFARDGWVFGLPVLYVYLFSCWLLVLLLTGLVLRRRRHAAVPPRQGNGKDSGHV</sequence>
<evidence type="ECO:0008006" key="4">
    <source>
        <dbReference type="Google" id="ProtNLM"/>
    </source>
</evidence>
<evidence type="ECO:0000256" key="1">
    <source>
        <dbReference type="SAM" id="Phobius"/>
    </source>
</evidence>